<feature type="region of interest" description="Disordered" evidence="1">
    <location>
        <begin position="799"/>
        <end position="822"/>
    </location>
</feature>
<organism evidence="2 3">
    <name type="scientific">Jaapia argillacea MUCL 33604</name>
    <dbReference type="NCBI Taxonomy" id="933084"/>
    <lineage>
        <taxon>Eukaryota</taxon>
        <taxon>Fungi</taxon>
        <taxon>Dikarya</taxon>
        <taxon>Basidiomycota</taxon>
        <taxon>Agaricomycotina</taxon>
        <taxon>Agaricomycetes</taxon>
        <taxon>Agaricomycetidae</taxon>
        <taxon>Jaapiales</taxon>
        <taxon>Jaapiaceae</taxon>
        <taxon>Jaapia</taxon>
    </lineage>
</organism>
<dbReference type="InParanoid" id="A0A067Q0F9"/>
<sequence>MPRTKLRSLNQQTTLLTARTARWLGKENQAVLSLPRNIHPLKTRHSRQQLRTSSEKHGRTLPIPEVLSFLRAENLALKEKLRLMGKKATWVRERAVERARRAALKESRKFQLKDKGVYVAETRALRKVRKVLKLVGKAMGMSVDKEISRRTVGRIVLEGGIAAEMQIGYEVSQVKGLAVNGDGTMIRQVNQESHHLVYRAPSYSDEPSQHWCRFIGVDSAPDHTSKTQMEGWVKKFDGIAAVFSNSPLAKRMSGDHASDLGCTAHHMHGLKDESVLQVLGEQVLSLRPPQNLVLRVAEGLCQKMVEVGGEEAWNALAIEKQTEHELSVISSLTKVLGHDELAQLSPAERRIYEMFLKVGCCMHKDLNTVRYGALVMMLWWAAHGVPGPTLLPNKDNAAILAGAIFNNKDEKKGQHDMYISWFKHHLGHVARFPDTSNTRFQTHCTAAAELILHLELYLEFLLHIRDKKDSMTWTNMEENLFQALQDIPTLTKLAILALYAETISHPYMRVVRTPGVEQANILDLRPFHTKVKTYTQTLIHHPNLILAQDASHQTGSLDGQPWEHPDVIESIHRCAAGLPYLEPVFVAFMEGTAKGWEHFTLEFRDDGPITNLSVADKDVAWMPATNNINEGSLGWKRVISRQKPVQTAHQQNAMGMYILEDEDQGYIIQAARKRDESGLEQRRLVELAEAHQREVEANRMKKAEQERKMAKKLKKLEAVTLILNISKLHGINCTRLDEQLNVYCQIDEIVQKQKKKDRKTKAVKLLALEGAITQYKAVLAELGIDTSCLTQWSNPLRTQSGAMATPRQAQESWADNLDSEEE</sequence>
<reference evidence="3" key="1">
    <citation type="journal article" date="2014" name="Proc. Natl. Acad. Sci. U.S.A.">
        <title>Extensive sampling of basidiomycete genomes demonstrates inadequacy of the white-rot/brown-rot paradigm for wood decay fungi.</title>
        <authorList>
            <person name="Riley R."/>
            <person name="Salamov A.A."/>
            <person name="Brown D.W."/>
            <person name="Nagy L.G."/>
            <person name="Floudas D."/>
            <person name="Held B.W."/>
            <person name="Levasseur A."/>
            <person name="Lombard V."/>
            <person name="Morin E."/>
            <person name="Otillar R."/>
            <person name="Lindquist E.A."/>
            <person name="Sun H."/>
            <person name="LaButti K.M."/>
            <person name="Schmutz J."/>
            <person name="Jabbour D."/>
            <person name="Luo H."/>
            <person name="Baker S.E."/>
            <person name="Pisabarro A.G."/>
            <person name="Walton J.D."/>
            <person name="Blanchette R.A."/>
            <person name="Henrissat B."/>
            <person name="Martin F."/>
            <person name="Cullen D."/>
            <person name="Hibbett D.S."/>
            <person name="Grigoriev I.V."/>
        </authorList>
    </citation>
    <scope>NUCLEOTIDE SEQUENCE [LARGE SCALE GENOMIC DNA]</scope>
    <source>
        <strain evidence="3">MUCL 33604</strain>
    </source>
</reference>
<dbReference type="Proteomes" id="UP000027265">
    <property type="component" value="Unassembled WGS sequence"/>
</dbReference>
<proteinExistence type="predicted"/>
<evidence type="ECO:0000313" key="3">
    <source>
        <dbReference type="Proteomes" id="UP000027265"/>
    </source>
</evidence>
<dbReference type="EMBL" id="KL197723">
    <property type="protein sequence ID" value="KDQ56101.1"/>
    <property type="molecule type" value="Genomic_DNA"/>
</dbReference>
<evidence type="ECO:0000256" key="1">
    <source>
        <dbReference type="SAM" id="MobiDB-lite"/>
    </source>
</evidence>
<dbReference type="OrthoDB" id="3052721at2759"/>
<accession>A0A067Q0F9</accession>
<name>A0A067Q0F9_9AGAM</name>
<dbReference type="AlphaFoldDB" id="A0A067Q0F9"/>
<evidence type="ECO:0000313" key="2">
    <source>
        <dbReference type="EMBL" id="KDQ56101.1"/>
    </source>
</evidence>
<dbReference type="HOGENOM" id="CLU_006824_0_0_1"/>
<protein>
    <submittedName>
        <fullName evidence="2">Uncharacterized protein</fullName>
    </submittedName>
</protein>
<feature type="compositionally biased region" description="Polar residues" evidence="1">
    <location>
        <begin position="799"/>
        <end position="813"/>
    </location>
</feature>
<dbReference type="STRING" id="933084.A0A067Q0F9"/>
<gene>
    <name evidence="2" type="ORF">JAAARDRAFT_48449</name>
</gene>
<keyword evidence="3" id="KW-1185">Reference proteome</keyword>